<proteinExistence type="predicted"/>
<name>A0A8S9N831_BRACR</name>
<evidence type="ECO:0000313" key="2">
    <source>
        <dbReference type="Proteomes" id="UP000712600"/>
    </source>
</evidence>
<dbReference type="EMBL" id="QGKX02002183">
    <property type="protein sequence ID" value="KAF3489818.1"/>
    <property type="molecule type" value="Genomic_DNA"/>
</dbReference>
<comment type="caution">
    <text evidence="1">The sequence shown here is derived from an EMBL/GenBank/DDBJ whole genome shotgun (WGS) entry which is preliminary data.</text>
</comment>
<accession>A0A8S9N831</accession>
<dbReference type="AlphaFoldDB" id="A0A8S9N831"/>
<sequence length="110" mass="12134">MLISTRSSKDELLFFSDPTRLERSIRTEKCTVSIDTNTSTSIGIYHRATIDSSTRISIDTSPREDMIATLVLQKDDNLDLHDPGDHLCNAAGQKLDAQGTAILEHDTDAT</sequence>
<reference evidence="1" key="1">
    <citation type="submission" date="2019-12" db="EMBL/GenBank/DDBJ databases">
        <title>Genome sequencing and annotation of Brassica cretica.</title>
        <authorList>
            <person name="Studholme D.J."/>
            <person name="Sarris P."/>
        </authorList>
    </citation>
    <scope>NUCLEOTIDE SEQUENCE</scope>
    <source>
        <strain evidence="1">PFS-109/04</strain>
        <tissue evidence="1">Leaf</tissue>
    </source>
</reference>
<protein>
    <submittedName>
        <fullName evidence="1">Uncharacterized protein</fullName>
    </submittedName>
</protein>
<gene>
    <name evidence="1" type="ORF">F2Q69_00052672</name>
</gene>
<dbReference type="Proteomes" id="UP000712600">
    <property type="component" value="Unassembled WGS sequence"/>
</dbReference>
<organism evidence="1 2">
    <name type="scientific">Brassica cretica</name>
    <name type="common">Mustard</name>
    <dbReference type="NCBI Taxonomy" id="69181"/>
    <lineage>
        <taxon>Eukaryota</taxon>
        <taxon>Viridiplantae</taxon>
        <taxon>Streptophyta</taxon>
        <taxon>Embryophyta</taxon>
        <taxon>Tracheophyta</taxon>
        <taxon>Spermatophyta</taxon>
        <taxon>Magnoliopsida</taxon>
        <taxon>eudicotyledons</taxon>
        <taxon>Gunneridae</taxon>
        <taxon>Pentapetalae</taxon>
        <taxon>rosids</taxon>
        <taxon>malvids</taxon>
        <taxon>Brassicales</taxon>
        <taxon>Brassicaceae</taxon>
        <taxon>Brassiceae</taxon>
        <taxon>Brassica</taxon>
    </lineage>
</organism>
<evidence type="ECO:0000313" key="1">
    <source>
        <dbReference type="EMBL" id="KAF3489818.1"/>
    </source>
</evidence>